<sequence length="51" mass="5900">MTRVPQSCPTSGHFHEIDQATQKDHEGLDKFNSTIQFINKSDQRTKSFKSF</sequence>
<evidence type="ECO:0000313" key="2">
    <source>
        <dbReference type="Proteomes" id="UP001153365"/>
    </source>
</evidence>
<proteinExistence type="predicted"/>
<dbReference type="AlphaFoldDB" id="A0AAV0B8K6"/>
<name>A0AAV0B8K6_PHAPC</name>
<gene>
    <name evidence="1" type="ORF">PPACK8108_LOCUS16736</name>
</gene>
<protein>
    <submittedName>
        <fullName evidence="1">Uncharacterized protein</fullName>
    </submittedName>
</protein>
<accession>A0AAV0B8K6</accession>
<dbReference type="Proteomes" id="UP001153365">
    <property type="component" value="Unassembled WGS sequence"/>
</dbReference>
<reference evidence="1" key="1">
    <citation type="submission" date="2022-06" db="EMBL/GenBank/DDBJ databases">
        <authorList>
            <consortium name="SYNGENTA / RWTH Aachen University"/>
        </authorList>
    </citation>
    <scope>NUCLEOTIDE SEQUENCE</scope>
</reference>
<organism evidence="1 2">
    <name type="scientific">Phakopsora pachyrhizi</name>
    <name type="common">Asian soybean rust disease fungus</name>
    <dbReference type="NCBI Taxonomy" id="170000"/>
    <lineage>
        <taxon>Eukaryota</taxon>
        <taxon>Fungi</taxon>
        <taxon>Dikarya</taxon>
        <taxon>Basidiomycota</taxon>
        <taxon>Pucciniomycotina</taxon>
        <taxon>Pucciniomycetes</taxon>
        <taxon>Pucciniales</taxon>
        <taxon>Phakopsoraceae</taxon>
        <taxon>Phakopsora</taxon>
    </lineage>
</organism>
<comment type="caution">
    <text evidence="1">The sequence shown here is derived from an EMBL/GenBank/DDBJ whole genome shotgun (WGS) entry which is preliminary data.</text>
</comment>
<evidence type="ECO:0000313" key="1">
    <source>
        <dbReference type="EMBL" id="CAH7683295.1"/>
    </source>
</evidence>
<dbReference type="EMBL" id="CALTRL010004604">
    <property type="protein sequence ID" value="CAH7683295.1"/>
    <property type="molecule type" value="Genomic_DNA"/>
</dbReference>
<keyword evidence="2" id="KW-1185">Reference proteome</keyword>